<dbReference type="InterPro" id="IPR013083">
    <property type="entry name" value="Znf_RING/FYVE/PHD"/>
</dbReference>
<dbReference type="InterPro" id="IPR049548">
    <property type="entry name" value="Sina-like_RING"/>
</dbReference>
<dbReference type="OrthoDB" id="349052at2759"/>
<dbReference type="InterPro" id="IPR013010">
    <property type="entry name" value="Znf_SIAH"/>
</dbReference>
<dbReference type="Pfam" id="PF21362">
    <property type="entry name" value="Sina_RING"/>
    <property type="match status" value="1"/>
</dbReference>
<dbReference type="PANTHER" id="PTHR45877">
    <property type="entry name" value="E3 UBIQUITIN-PROTEIN LIGASE SIAH2"/>
    <property type="match status" value="1"/>
</dbReference>
<dbReference type="GO" id="GO:0061630">
    <property type="term" value="F:ubiquitin protein ligase activity"/>
    <property type="evidence" value="ECO:0007669"/>
    <property type="project" value="UniProtKB-EC"/>
</dbReference>
<keyword evidence="11" id="KW-1185">Reference proteome</keyword>
<dbReference type="Gene3D" id="2.60.210.10">
    <property type="entry name" value="Apoptosis, Tumor Necrosis Factor Receptor Associated Protein 2, Chain A"/>
    <property type="match status" value="1"/>
</dbReference>
<evidence type="ECO:0000313" key="11">
    <source>
        <dbReference type="Proteomes" id="UP000095192"/>
    </source>
</evidence>
<dbReference type="Proteomes" id="UP000095192">
    <property type="component" value="Unassembled WGS sequence"/>
</dbReference>
<dbReference type="CDD" id="cd16571">
    <property type="entry name" value="RING-HC_SIAHs"/>
    <property type="match status" value="1"/>
</dbReference>
<proteinExistence type="inferred from homology"/>
<dbReference type="SUPFAM" id="SSF49599">
    <property type="entry name" value="TRAF domain-like"/>
    <property type="match status" value="1"/>
</dbReference>
<keyword evidence="8" id="KW-0833">Ubl conjugation pathway</keyword>
<dbReference type="PROSITE" id="PS50089">
    <property type="entry name" value="ZF_RING_2"/>
    <property type="match status" value="1"/>
</dbReference>
<evidence type="ECO:0000256" key="6">
    <source>
        <dbReference type="ARBA" id="ARBA00022723"/>
    </source>
</evidence>
<evidence type="ECO:0000256" key="5">
    <source>
        <dbReference type="ARBA" id="ARBA00022679"/>
    </source>
</evidence>
<reference evidence="10 11" key="1">
    <citation type="journal article" date="2016" name="BMC Genomics">
        <title>Comparative genomics reveals Cyclospora cayetanensis possesses coccidia-like metabolism and invasion components but unique surface antigens.</title>
        <authorList>
            <person name="Liu S."/>
            <person name="Wang L."/>
            <person name="Zheng H."/>
            <person name="Xu Z."/>
            <person name="Roellig D.M."/>
            <person name="Li N."/>
            <person name="Frace M.A."/>
            <person name="Tang K."/>
            <person name="Arrowood M.J."/>
            <person name="Moss D.M."/>
            <person name="Zhang L."/>
            <person name="Feng Y."/>
            <person name="Xiao L."/>
        </authorList>
    </citation>
    <scope>NUCLEOTIDE SEQUENCE [LARGE SCALE GENOMIC DNA]</scope>
    <source>
        <strain evidence="10 11">CHN_HEN01</strain>
    </source>
</reference>
<dbReference type="InterPro" id="IPR004162">
    <property type="entry name" value="SINA-like_animal"/>
</dbReference>
<dbReference type="AlphaFoldDB" id="A0A1D3D4C8"/>
<comment type="catalytic activity">
    <reaction evidence="1">
        <text>S-ubiquitinyl-[E2 ubiquitin-conjugating enzyme]-L-cysteine + [acceptor protein]-L-lysine = [E2 ubiquitin-conjugating enzyme]-L-cysteine + N(6)-ubiquitinyl-[acceptor protein]-L-lysine.</text>
        <dbReference type="EC" id="2.3.2.27"/>
    </reaction>
</comment>
<dbReference type="EMBL" id="JROU02000786">
    <property type="protein sequence ID" value="OEH78291.1"/>
    <property type="molecule type" value="Genomic_DNA"/>
</dbReference>
<dbReference type="Gene3D" id="3.30.40.10">
    <property type="entry name" value="Zinc/RING finger domain, C3HC4 (zinc finger)"/>
    <property type="match status" value="2"/>
</dbReference>
<accession>A0A1D3D4C8</accession>
<evidence type="ECO:0000256" key="1">
    <source>
        <dbReference type="ARBA" id="ARBA00000900"/>
    </source>
</evidence>
<organism evidence="10 11">
    <name type="scientific">Cyclospora cayetanensis</name>
    <dbReference type="NCBI Taxonomy" id="88456"/>
    <lineage>
        <taxon>Eukaryota</taxon>
        <taxon>Sar</taxon>
        <taxon>Alveolata</taxon>
        <taxon>Apicomplexa</taxon>
        <taxon>Conoidasida</taxon>
        <taxon>Coccidia</taxon>
        <taxon>Eucoccidiorida</taxon>
        <taxon>Eimeriorina</taxon>
        <taxon>Eimeriidae</taxon>
        <taxon>Cyclospora</taxon>
    </lineage>
</organism>
<dbReference type="VEuPathDB" id="ToxoDB:cyc_04611"/>
<dbReference type="VEuPathDB" id="ToxoDB:LOC34621118"/>
<gene>
    <name evidence="10" type="ORF">cyc_04611</name>
</gene>
<dbReference type="UniPathway" id="UPA00143"/>
<keyword evidence="5" id="KW-0808">Transferase</keyword>
<dbReference type="GO" id="GO:0005737">
    <property type="term" value="C:cytoplasm"/>
    <property type="evidence" value="ECO:0007669"/>
    <property type="project" value="TreeGrafter"/>
</dbReference>
<dbReference type="Pfam" id="PF21361">
    <property type="entry name" value="Sina_ZnF"/>
    <property type="match status" value="1"/>
</dbReference>
<dbReference type="InterPro" id="IPR001841">
    <property type="entry name" value="Znf_RING"/>
</dbReference>
<evidence type="ECO:0000256" key="7">
    <source>
        <dbReference type="ARBA" id="ARBA00022771"/>
    </source>
</evidence>
<name>A0A1D3D4C8_9EIME</name>
<dbReference type="PANTHER" id="PTHR45877:SF2">
    <property type="entry name" value="E3 UBIQUITIN-PROTEIN LIGASE SINA-RELATED"/>
    <property type="match status" value="1"/>
</dbReference>
<dbReference type="GO" id="GO:0031624">
    <property type="term" value="F:ubiquitin conjugating enzyme binding"/>
    <property type="evidence" value="ECO:0007669"/>
    <property type="project" value="TreeGrafter"/>
</dbReference>
<evidence type="ECO:0000256" key="3">
    <source>
        <dbReference type="ARBA" id="ARBA00009119"/>
    </source>
</evidence>
<evidence type="ECO:0000313" key="10">
    <source>
        <dbReference type="EMBL" id="OEH78291.1"/>
    </source>
</evidence>
<dbReference type="FunFam" id="3.30.40.10:FF:000041">
    <property type="entry name" value="E3 ubiquitin-protein ligase SINAT3"/>
    <property type="match status" value="1"/>
</dbReference>
<keyword evidence="7" id="KW-0863">Zinc-finger</keyword>
<comment type="caution">
    <text evidence="10">The sequence shown here is derived from an EMBL/GenBank/DDBJ whole genome shotgun (WGS) entry which is preliminary data.</text>
</comment>
<comment type="similarity">
    <text evidence="3">Belongs to the SINA (Seven in absentia) family.</text>
</comment>
<dbReference type="PROSITE" id="PS51081">
    <property type="entry name" value="ZF_SIAH"/>
    <property type="match status" value="1"/>
</dbReference>
<dbReference type="EC" id="2.3.2.27" evidence="4"/>
<dbReference type="SUPFAM" id="SSF57850">
    <property type="entry name" value="RING/U-box"/>
    <property type="match status" value="1"/>
</dbReference>
<dbReference type="InterPro" id="IPR008974">
    <property type="entry name" value="TRAF-like"/>
</dbReference>
<evidence type="ECO:0000256" key="9">
    <source>
        <dbReference type="ARBA" id="ARBA00022833"/>
    </source>
</evidence>
<evidence type="ECO:0000256" key="2">
    <source>
        <dbReference type="ARBA" id="ARBA00004906"/>
    </source>
</evidence>
<protein>
    <recommendedName>
        <fullName evidence="4">RING-type E3 ubiquitin transferase</fullName>
        <ecNumber evidence="4">2.3.2.27</ecNumber>
    </recommendedName>
</protein>
<dbReference type="GO" id="GO:0016567">
    <property type="term" value="P:protein ubiquitination"/>
    <property type="evidence" value="ECO:0007669"/>
    <property type="project" value="UniProtKB-UniPathway"/>
</dbReference>
<keyword evidence="9" id="KW-0862">Zinc</keyword>
<sequence length="500" mass="53620">MAAEKKAHSDLLEDDEAHRISSAASESSVGGVQALQPPHMSVASGEPSARDAAAQPYCSPIAASTTPLTNDAVANCPMAYTLCGDLRSNLDGKPNGAAMASISGTAGVAVGLPYFSLSSEPAVVQQDMVILPTSAGDPSLVDATSATSAAAGAPATSSASTEPSSFATQQDSSSSLSAANSKSAVTLELLECGVCLERMQPPIYQCREGHTLCCNCQQRLTSCPTCRSPELNIRCRALELLAQCLTDIPCRFSNFGCPYTLKYSELQQHEARCLRRPLACLHADSGCAFESTPQQLAEHLLQQHGYEYFPTSTIYFVCTPSNCRGSKRLQALKNSGQSNNTGTNNSEPAVPGGAGHHDNAHMHNHADEEPACTLDGCESFLWQQHLYHCYGKYFVLRVHRRVEGEAAFYLSLLALHPRHHCSRYSLQVSGNHRSYSFHGPVWSATRGPKELERVKDCLMLPENIALFLSGAKGSEQNLNSINLSITGEILPHSFASDKPS</sequence>
<evidence type="ECO:0000256" key="4">
    <source>
        <dbReference type="ARBA" id="ARBA00012483"/>
    </source>
</evidence>
<dbReference type="GO" id="GO:0043161">
    <property type="term" value="P:proteasome-mediated ubiquitin-dependent protein catabolic process"/>
    <property type="evidence" value="ECO:0007669"/>
    <property type="project" value="TreeGrafter"/>
</dbReference>
<keyword evidence="6" id="KW-0479">Metal-binding</keyword>
<dbReference type="GeneID" id="34621118"/>
<dbReference type="GO" id="GO:0008270">
    <property type="term" value="F:zinc ion binding"/>
    <property type="evidence" value="ECO:0007669"/>
    <property type="project" value="UniProtKB-KW"/>
</dbReference>
<evidence type="ECO:0000256" key="8">
    <source>
        <dbReference type="ARBA" id="ARBA00022786"/>
    </source>
</evidence>
<comment type="pathway">
    <text evidence="2">Protein modification; protein ubiquitination.</text>
</comment>